<evidence type="ECO:0008006" key="3">
    <source>
        <dbReference type="Google" id="ProtNLM"/>
    </source>
</evidence>
<evidence type="ECO:0000313" key="1">
    <source>
        <dbReference type="EMBL" id="KAK3605025.1"/>
    </source>
</evidence>
<protein>
    <recommendedName>
        <fullName evidence="3">AAA+ ATPase domain-containing protein</fullName>
    </recommendedName>
</protein>
<dbReference type="PANTHER" id="PTHR34301">
    <property type="entry name" value="DNA-BINDING PROTEIN-RELATED"/>
    <property type="match status" value="1"/>
</dbReference>
<dbReference type="Proteomes" id="UP001195483">
    <property type="component" value="Unassembled WGS sequence"/>
</dbReference>
<dbReference type="PANTHER" id="PTHR34301:SF8">
    <property type="entry name" value="ATPASE DOMAIN-CONTAINING PROTEIN"/>
    <property type="match status" value="1"/>
</dbReference>
<dbReference type="InterPro" id="IPR027417">
    <property type="entry name" value="P-loop_NTPase"/>
</dbReference>
<keyword evidence="2" id="KW-1185">Reference proteome</keyword>
<sequence length="993" mass="114838">MHYTIDPLRRINFTEIEKLIQRSEYFVLHAPRQSGKTSCLYAIMNYFNHGNTYRAMYVNIEAAKAANEDVNEAMRTICSVLISAAELHIGDKSGEMMHKKLNELNNWQDALRTTITHFSKNDYTQPNTPRPLILMIDEIDALVGESLVSVLLQIRSGYNDRPHVFPQSIILCGVRDVKDYRIQSNNTKFSEKGGSPFNILAKSIRLGNFSKAEIVELYQQHTDATGQKFTPEAIELVWQYTKGQPWLVNKLAYEAAFELEEMQDRTIPIDAETIKKVKENLVLSRVTHLDQLANKLKEERVFKIIHPIISSADNTENTDPDDLQYCIDLGIIAKDPETKRTEISNEIYKEIIPRELTTVLQMNLETTGKELTWFQKKDSCGNVFLDFEKLLLGFQQFYRENSEHWLAGMQYREAAPQLLLQAFLQRVVNGGGWIEREYGLGRGRTDLFVLWPVGDNPKQRSQKPDMHYTIDPLRRINFTEIEKLIQRSEYFVLHAPRQSGKTSCLYAIMNYFNRGNTYRAMYVNIEAAKAANEDVNEAMRTICSALMRAAQTHLNDKSFFELDKELNKTNKWQDALSYSITHYSSNDYTQPNTPRPLILMIDEIDALVGESLVSVLLQIRSGYNDRPHVFPQSIILCGVRDIKDYRIQSNNTKFSEKGGSPFNILGDSFRLGSFSKAEIVELYQQHTDATGQKFTPEAIELVWQYTKGQPWLVNKLANDSVFKTIEMRDRTKIVDAETIKKVKENLVLSRVTHLDQLANKLREERVFKIIHPILSGTDEINHLPKDDLDYCIDLGLITKNAETRQIEISNAIYREVIPREITYMSQESFEASQPKRSWYIDEDGTPEGKINFHRLLESFQQFYRENSEHWLAGMQYREAAPQLLLQAFLQRVVNGGGWIEREYGLGRGRTDLFVLWPVGGNPKQRVVIEIKVKREKQNLDTLIEKGIEQTKEYMQRCNATHGHLFVFNTDPNKTWDQKVYHKPLNKEITLWGC</sequence>
<dbReference type="EMBL" id="JAEAOA010000085">
    <property type="protein sequence ID" value="KAK3605025.1"/>
    <property type="molecule type" value="Genomic_DNA"/>
</dbReference>
<dbReference type="SUPFAM" id="SSF52540">
    <property type="entry name" value="P-loop containing nucleoside triphosphate hydrolases"/>
    <property type="match status" value="2"/>
</dbReference>
<evidence type="ECO:0000313" key="2">
    <source>
        <dbReference type="Proteomes" id="UP001195483"/>
    </source>
</evidence>
<dbReference type="AlphaFoldDB" id="A0AAE0W9C3"/>
<reference evidence="1" key="1">
    <citation type="journal article" date="2021" name="Genome Biol. Evol.">
        <title>A High-Quality Reference Genome for a Parasitic Bivalve with Doubly Uniparental Inheritance (Bivalvia: Unionida).</title>
        <authorList>
            <person name="Smith C.H."/>
        </authorList>
    </citation>
    <scope>NUCLEOTIDE SEQUENCE</scope>
    <source>
        <strain evidence="1">CHS0354</strain>
    </source>
</reference>
<comment type="caution">
    <text evidence="1">The sequence shown here is derived from an EMBL/GenBank/DDBJ whole genome shotgun (WGS) entry which is preliminary data.</text>
</comment>
<accession>A0AAE0W9C3</accession>
<organism evidence="1 2">
    <name type="scientific">Potamilus streckersoni</name>
    <dbReference type="NCBI Taxonomy" id="2493646"/>
    <lineage>
        <taxon>Eukaryota</taxon>
        <taxon>Metazoa</taxon>
        <taxon>Spiralia</taxon>
        <taxon>Lophotrochozoa</taxon>
        <taxon>Mollusca</taxon>
        <taxon>Bivalvia</taxon>
        <taxon>Autobranchia</taxon>
        <taxon>Heteroconchia</taxon>
        <taxon>Palaeoheterodonta</taxon>
        <taxon>Unionida</taxon>
        <taxon>Unionoidea</taxon>
        <taxon>Unionidae</taxon>
        <taxon>Ambleminae</taxon>
        <taxon>Lampsilini</taxon>
        <taxon>Potamilus</taxon>
    </lineage>
</organism>
<reference evidence="1" key="3">
    <citation type="submission" date="2023-05" db="EMBL/GenBank/DDBJ databases">
        <authorList>
            <person name="Smith C.H."/>
        </authorList>
    </citation>
    <scope>NUCLEOTIDE SEQUENCE</scope>
    <source>
        <strain evidence="1">CHS0354</strain>
        <tissue evidence="1">Mantle</tissue>
    </source>
</reference>
<proteinExistence type="predicted"/>
<gene>
    <name evidence="1" type="ORF">CHS0354_000690</name>
</gene>
<reference evidence="1" key="2">
    <citation type="journal article" date="2021" name="Genome Biol. Evol.">
        <title>Developing a high-quality reference genome for a parasitic bivalve with doubly uniparental inheritance (Bivalvia: Unionida).</title>
        <authorList>
            <person name="Smith C.H."/>
        </authorList>
    </citation>
    <scope>NUCLEOTIDE SEQUENCE</scope>
    <source>
        <strain evidence="1">CHS0354</strain>
        <tissue evidence="1">Mantle</tissue>
    </source>
</reference>
<dbReference type="Gene3D" id="3.40.50.300">
    <property type="entry name" value="P-loop containing nucleotide triphosphate hydrolases"/>
    <property type="match status" value="2"/>
</dbReference>
<dbReference type="Pfam" id="PF14516">
    <property type="entry name" value="AAA_35"/>
    <property type="match status" value="2"/>
</dbReference>
<name>A0AAE0W9C3_9BIVA</name>